<dbReference type="EMBL" id="JAVKGR010000016">
    <property type="protein sequence ID" value="MDR8020112.1"/>
    <property type="molecule type" value="Genomic_DNA"/>
</dbReference>
<evidence type="ECO:0000256" key="3">
    <source>
        <dbReference type="ARBA" id="ARBA00022737"/>
    </source>
</evidence>
<dbReference type="SUPFAM" id="SSF51161">
    <property type="entry name" value="Trimeric LpxA-like enzymes"/>
    <property type="match status" value="1"/>
</dbReference>
<protein>
    <submittedName>
        <fullName evidence="6">Sugar O-acetyltransferase</fullName>
        <ecNumber evidence="6">2.3.1.-</ecNumber>
    </submittedName>
</protein>
<dbReference type="InterPro" id="IPR001451">
    <property type="entry name" value="Hexapep"/>
</dbReference>
<dbReference type="Pfam" id="PF00132">
    <property type="entry name" value="Hexapep"/>
    <property type="match status" value="1"/>
</dbReference>
<dbReference type="InterPro" id="IPR024688">
    <property type="entry name" value="Mac_dom"/>
</dbReference>
<reference evidence="6 7" key="1">
    <citation type="submission" date="2023-09" db="EMBL/GenBank/DDBJ databases">
        <title>Description of three actinobacteria isolated from air of manufacturing shop in a pharmaceutical factory.</title>
        <authorList>
            <person name="Zhang D.-F."/>
        </authorList>
    </citation>
    <scope>NUCLEOTIDE SEQUENCE [LARGE SCALE GENOMIC DNA]</scope>
    <source>
        <strain evidence="6 7">LY-0111</strain>
    </source>
</reference>
<comment type="similarity">
    <text evidence="1">Belongs to the transferase hexapeptide repeat family.</text>
</comment>
<dbReference type="RefSeq" id="WP_310549094.1">
    <property type="nucleotide sequence ID" value="NZ_JAVKGR010000016.1"/>
</dbReference>
<dbReference type="CDD" id="cd03357">
    <property type="entry name" value="LbH_MAT_GAT"/>
    <property type="match status" value="1"/>
</dbReference>
<proteinExistence type="inferred from homology"/>
<dbReference type="PROSITE" id="PS00101">
    <property type="entry name" value="HEXAPEP_TRANSFERASES"/>
    <property type="match status" value="1"/>
</dbReference>
<keyword evidence="3" id="KW-0677">Repeat</keyword>
<comment type="caution">
    <text evidence="6">The sequence shown here is derived from an EMBL/GenBank/DDBJ whole genome shotgun (WGS) entry which is preliminary data.</text>
</comment>
<dbReference type="Gene3D" id="2.160.10.10">
    <property type="entry name" value="Hexapeptide repeat proteins"/>
    <property type="match status" value="1"/>
</dbReference>
<evidence type="ECO:0000256" key="1">
    <source>
        <dbReference type="ARBA" id="ARBA00007274"/>
    </source>
</evidence>
<dbReference type="SMART" id="SM01266">
    <property type="entry name" value="Mac"/>
    <property type="match status" value="1"/>
</dbReference>
<organism evidence="6 7">
    <name type="scientific">Nesterenkonia aerolata</name>
    <dbReference type="NCBI Taxonomy" id="3074079"/>
    <lineage>
        <taxon>Bacteria</taxon>
        <taxon>Bacillati</taxon>
        <taxon>Actinomycetota</taxon>
        <taxon>Actinomycetes</taxon>
        <taxon>Micrococcales</taxon>
        <taxon>Micrococcaceae</taxon>
        <taxon>Nesterenkonia</taxon>
    </lineage>
</organism>
<dbReference type="Pfam" id="PF12464">
    <property type="entry name" value="Mac"/>
    <property type="match status" value="1"/>
</dbReference>
<accession>A0ABU2DUD1</accession>
<dbReference type="InterPro" id="IPR018357">
    <property type="entry name" value="Hexapep_transf_CS"/>
</dbReference>
<dbReference type="PANTHER" id="PTHR23416">
    <property type="entry name" value="SIALIC ACID SYNTHASE-RELATED"/>
    <property type="match status" value="1"/>
</dbReference>
<gene>
    <name evidence="6" type="ORF">RIL96_11100</name>
</gene>
<evidence type="ECO:0000313" key="7">
    <source>
        <dbReference type="Proteomes" id="UP001251870"/>
    </source>
</evidence>
<feature type="domain" description="Maltose/galactoside acetyltransferase" evidence="5">
    <location>
        <begin position="15"/>
        <end position="68"/>
    </location>
</feature>
<feature type="region of interest" description="Disordered" evidence="4">
    <location>
        <begin position="1"/>
        <end position="22"/>
    </location>
</feature>
<dbReference type="InterPro" id="IPR051159">
    <property type="entry name" value="Hexapeptide_acetyltransf"/>
</dbReference>
<evidence type="ECO:0000256" key="2">
    <source>
        <dbReference type="ARBA" id="ARBA00022679"/>
    </source>
</evidence>
<dbReference type="EC" id="2.3.1.-" evidence="6"/>
<name>A0ABU2DUD1_9MICC</name>
<evidence type="ECO:0000313" key="6">
    <source>
        <dbReference type="EMBL" id="MDR8020112.1"/>
    </source>
</evidence>
<evidence type="ECO:0000256" key="4">
    <source>
        <dbReference type="SAM" id="MobiDB-lite"/>
    </source>
</evidence>
<keyword evidence="2 6" id="KW-0808">Transferase</keyword>
<sequence>MYTDDARPEDTRTAKQRMLAGEPYTPDAELHAEYRSALALTAQYSHTYVTDEQAARQLLPRLFGDVGDDVEVRPGLSVDYGWNISIGSGTFINNGLTALDCAPIRIGARCQLGPNIQLLTPTHPLDAAERRSGVEGAEPITIDDDVWLGGGVIVLPGVSIGARTVVGAGAVVTKDLPSDVVAVGNPAKIVKRL</sequence>
<dbReference type="InterPro" id="IPR011004">
    <property type="entry name" value="Trimer_LpxA-like_sf"/>
</dbReference>
<feature type="compositionally biased region" description="Basic and acidic residues" evidence="4">
    <location>
        <begin position="1"/>
        <end position="13"/>
    </location>
</feature>
<dbReference type="GO" id="GO:0016746">
    <property type="term" value="F:acyltransferase activity"/>
    <property type="evidence" value="ECO:0007669"/>
    <property type="project" value="UniProtKB-KW"/>
</dbReference>
<keyword evidence="6" id="KW-0012">Acyltransferase</keyword>
<dbReference type="PANTHER" id="PTHR23416:SF23">
    <property type="entry name" value="ACETYLTRANSFERASE C18B11.09C-RELATED"/>
    <property type="match status" value="1"/>
</dbReference>
<keyword evidence="7" id="KW-1185">Reference proteome</keyword>
<evidence type="ECO:0000259" key="5">
    <source>
        <dbReference type="SMART" id="SM01266"/>
    </source>
</evidence>
<dbReference type="Proteomes" id="UP001251870">
    <property type="component" value="Unassembled WGS sequence"/>
</dbReference>